<sequence>MDKRDCGICFHHYDDQSHLPRTLHCGHSLCSQCINGTIRDNHMTCPYCRQIHKLSNAKDIAITFALLNLNIDKSSAVKLNAIVNEAFEVSRKSRPQSLQQTDKQPELEFQTVHDSELYPTKGVTASVAIMASTEPSVHAGACLNHRNYKLFWCTYCIQWICSVCVYQHHTSDTCKVIPIQEALSRFKEEEQILFVNHKEACLNHSQFLREYQNKLKGFLEEHETQNIIIHTLLDSHNETINRLKTERERVANMLTETDGPLQRLNDARKHLMKANTVENFESAQKELHICVKLLQEKMEKSKDNTRKLDATKLSDKLRAEMKMMLIASGHSFGNPLEDAGYLLAAAEKVGITVLWNPISQESPLQ</sequence>
<dbReference type="PANTHER" id="PTHR47156:SF10">
    <property type="entry name" value="E3 UBIQUITIN-PROTEIN LIGASE TRIM-21-RELATED"/>
    <property type="match status" value="1"/>
</dbReference>
<feature type="domain" description="RING-type" evidence="5">
    <location>
        <begin position="6"/>
        <end position="49"/>
    </location>
</feature>
<evidence type="ECO:0000256" key="2">
    <source>
        <dbReference type="ARBA" id="ARBA00022771"/>
    </source>
</evidence>
<dbReference type="PANTHER" id="PTHR47156">
    <property type="entry name" value="PROTEIN CBG20824"/>
    <property type="match status" value="1"/>
</dbReference>
<dbReference type="InterPro" id="IPR017907">
    <property type="entry name" value="Znf_RING_CS"/>
</dbReference>
<proteinExistence type="predicted"/>
<dbReference type="AlphaFoldDB" id="A0AAN8WSJ7"/>
<dbReference type="Gene3D" id="3.30.40.10">
    <property type="entry name" value="Zinc/RING finger domain, C3HC4 (zinc finger)"/>
    <property type="match status" value="1"/>
</dbReference>
<organism evidence="6 7">
    <name type="scientific">Halocaridina rubra</name>
    <name type="common">Hawaiian red shrimp</name>
    <dbReference type="NCBI Taxonomy" id="373956"/>
    <lineage>
        <taxon>Eukaryota</taxon>
        <taxon>Metazoa</taxon>
        <taxon>Ecdysozoa</taxon>
        <taxon>Arthropoda</taxon>
        <taxon>Crustacea</taxon>
        <taxon>Multicrustacea</taxon>
        <taxon>Malacostraca</taxon>
        <taxon>Eumalacostraca</taxon>
        <taxon>Eucarida</taxon>
        <taxon>Decapoda</taxon>
        <taxon>Pleocyemata</taxon>
        <taxon>Caridea</taxon>
        <taxon>Atyoidea</taxon>
        <taxon>Atyidae</taxon>
        <taxon>Halocaridina</taxon>
    </lineage>
</organism>
<dbReference type="SUPFAM" id="SSF57850">
    <property type="entry name" value="RING/U-box"/>
    <property type="match status" value="1"/>
</dbReference>
<keyword evidence="7" id="KW-1185">Reference proteome</keyword>
<dbReference type="Proteomes" id="UP001381693">
    <property type="component" value="Unassembled WGS sequence"/>
</dbReference>
<reference evidence="6 7" key="1">
    <citation type="submission" date="2023-11" db="EMBL/GenBank/DDBJ databases">
        <title>Halocaridina rubra genome assembly.</title>
        <authorList>
            <person name="Smith C."/>
        </authorList>
    </citation>
    <scope>NUCLEOTIDE SEQUENCE [LARGE SCALE GENOMIC DNA]</scope>
    <source>
        <strain evidence="6">EP-1</strain>
        <tissue evidence="6">Whole</tissue>
    </source>
</reference>
<name>A0AAN8WSJ7_HALRR</name>
<dbReference type="SUPFAM" id="SSF57845">
    <property type="entry name" value="B-box zinc-binding domain"/>
    <property type="match status" value="1"/>
</dbReference>
<dbReference type="PROSITE" id="PS50089">
    <property type="entry name" value="ZF_RING_2"/>
    <property type="match status" value="1"/>
</dbReference>
<evidence type="ECO:0000256" key="1">
    <source>
        <dbReference type="ARBA" id="ARBA00022723"/>
    </source>
</evidence>
<dbReference type="EMBL" id="JAXCGZ010014473">
    <property type="protein sequence ID" value="KAK7071472.1"/>
    <property type="molecule type" value="Genomic_DNA"/>
</dbReference>
<gene>
    <name evidence="6" type="ORF">SK128_015923</name>
</gene>
<evidence type="ECO:0000313" key="6">
    <source>
        <dbReference type="EMBL" id="KAK7071472.1"/>
    </source>
</evidence>
<dbReference type="InterPro" id="IPR001841">
    <property type="entry name" value="Znf_RING"/>
</dbReference>
<dbReference type="Pfam" id="PF00097">
    <property type="entry name" value="zf-C3HC4"/>
    <property type="match status" value="1"/>
</dbReference>
<comment type="caution">
    <text evidence="6">The sequence shown here is derived from an EMBL/GenBank/DDBJ whole genome shotgun (WGS) entry which is preliminary data.</text>
</comment>
<dbReference type="InterPro" id="IPR013083">
    <property type="entry name" value="Znf_RING/FYVE/PHD"/>
</dbReference>
<evidence type="ECO:0000259" key="5">
    <source>
        <dbReference type="PROSITE" id="PS50089"/>
    </source>
</evidence>
<keyword evidence="1" id="KW-0479">Metal-binding</keyword>
<dbReference type="InterPro" id="IPR018957">
    <property type="entry name" value="Znf_C3HC4_RING-type"/>
</dbReference>
<evidence type="ECO:0000313" key="7">
    <source>
        <dbReference type="Proteomes" id="UP001381693"/>
    </source>
</evidence>
<evidence type="ECO:0000256" key="3">
    <source>
        <dbReference type="ARBA" id="ARBA00022833"/>
    </source>
</evidence>
<protein>
    <recommendedName>
        <fullName evidence="5">RING-type domain-containing protein</fullName>
    </recommendedName>
</protein>
<keyword evidence="2 4" id="KW-0863">Zinc-finger</keyword>
<dbReference type="SMART" id="SM00184">
    <property type="entry name" value="RING"/>
    <property type="match status" value="1"/>
</dbReference>
<dbReference type="PROSITE" id="PS00518">
    <property type="entry name" value="ZF_RING_1"/>
    <property type="match status" value="1"/>
</dbReference>
<accession>A0AAN8WSJ7</accession>
<keyword evidence="3" id="KW-0862">Zinc</keyword>
<dbReference type="GO" id="GO:0008270">
    <property type="term" value="F:zinc ion binding"/>
    <property type="evidence" value="ECO:0007669"/>
    <property type="project" value="UniProtKB-KW"/>
</dbReference>
<evidence type="ECO:0000256" key="4">
    <source>
        <dbReference type="PROSITE-ProRule" id="PRU00175"/>
    </source>
</evidence>
<dbReference type="InterPro" id="IPR052667">
    <property type="entry name" value="E3_ubiquitin-ligase_RING"/>
</dbReference>